<dbReference type="PANTHER" id="PTHR34822">
    <property type="entry name" value="GRPB DOMAIN PROTEIN (AFU_ORTHOLOGUE AFUA_1G01530)"/>
    <property type="match status" value="1"/>
</dbReference>
<accession>A0ABR8MWY0</accession>
<reference evidence="1 2" key="1">
    <citation type="submission" date="2020-09" db="EMBL/GenBank/DDBJ databases">
        <title>Paenibacillus sp. strain PR3 16S rRNA gene Genome sequencing and assembly.</title>
        <authorList>
            <person name="Kim J."/>
        </authorList>
    </citation>
    <scope>NUCLEOTIDE SEQUENCE [LARGE SCALE GENOMIC DNA]</scope>
    <source>
        <strain evidence="1 2">PR3</strain>
    </source>
</reference>
<dbReference type="RefSeq" id="WP_191204758.1">
    <property type="nucleotide sequence ID" value="NZ_JACXZA010000004.1"/>
</dbReference>
<sequence length="173" mass="19990">MYVIVKPYDADWARRYEEESARIRAIFADELIDIHHIGSTSVPGLSAKPIIDMMPVVRDISRIDAYDAEMTALGYECMGEFGMRGRRYYRKGGDHRTHQVHVFQADNLEDTSRHLAVRDYLRSHPKDAQQYGKLKTSLADQFPTSIETYSDGKDAFVKELEHKALDWYKTAEL</sequence>
<keyword evidence="2" id="KW-1185">Reference proteome</keyword>
<dbReference type="EMBL" id="JACXZA010000004">
    <property type="protein sequence ID" value="MBD3920462.1"/>
    <property type="molecule type" value="Genomic_DNA"/>
</dbReference>
<dbReference type="SUPFAM" id="SSF81301">
    <property type="entry name" value="Nucleotidyltransferase"/>
    <property type="match status" value="1"/>
</dbReference>
<dbReference type="Proteomes" id="UP000609346">
    <property type="component" value="Unassembled WGS sequence"/>
</dbReference>
<gene>
    <name evidence="1" type="ORF">H8B09_16995</name>
</gene>
<dbReference type="InterPro" id="IPR007344">
    <property type="entry name" value="GrpB/CoaE"/>
</dbReference>
<organism evidence="1 2">
    <name type="scientific">Paenibacillus terricola</name>
    <dbReference type="NCBI Taxonomy" id="2763503"/>
    <lineage>
        <taxon>Bacteria</taxon>
        <taxon>Bacillati</taxon>
        <taxon>Bacillota</taxon>
        <taxon>Bacilli</taxon>
        <taxon>Bacillales</taxon>
        <taxon>Paenibacillaceae</taxon>
        <taxon>Paenibacillus</taxon>
    </lineage>
</organism>
<dbReference type="Pfam" id="PF04229">
    <property type="entry name" value="GrpB"/>
    <property type="match status" value="1"/>
</dbReference>
<comment type="caution">
    <text evidence="1">The sequence shown here is derived from an EMBL/GenBank/DDBJ whole genome shotgun (WGS) entry which is preliminary data.</text>
</comment>
<evidence type="ECO:0000313" key="1">
    <source>
        <dbReference type="EMBL" id="MBD3920462.1"/>
    </source>
</evidence>
<dbReference type="Gene3D" id="3.30.460.10">
    <property type="entry name" value="Beta Polymerase, domain 2"/>
    <property type="match status" value="1"/>
</dbReference>
<protein>
    <submittedName>
        <fullName evidence="1">GrpB family protein</fullName>
    </submittedName>
</protein>
<name>A0ABR8MWY0_9BACL</name>
<dbReference type="InterPro" id="IPR043519">
    <property type="entry name" value="NT_sf"/>
</dbReference>
<proteinExistence type="predicted"/>
<dbReference type="PANTHER" id="PTHR34822:SF1">
    <property type="entry name" value="GRPB FAMILY PROTEIN"/>
    <property type="match status" value="1"/>
</dbReference>
<evidence type="ECO:0000313" key="2">
    <source>
        <dbReference type="Proteomes" id="UP000609346"/>
    </source>
</evidence>